<keyword evidence="1" id="KW-0269">Exonuclease</keyword>
<keyword evidence="1" id="KW-0378">Hydrolase</keyword>
<dbReference type="InterPro" id="IPR036691">
    <property type="entry name" value="Endo/exonu/phosph_ase_sf"/>
</dbReference>
<dbReference type="SUPFAM" id="SSF56219">
    <property type="entry name" value="DNase I-like"/>
    <property type="match status" value="1"/>
</dbReference>
<dbReference type="Proteomes" id="UP000199116">
    <property type="component" value="Unassembled WGS sequence"/>
</dbReference>
<dbReference type="GO" id="GO:0004519">
    <property type="term" value="F:endonuclease activity"/>
    <property type="evidence" value="ECO:0007669"/>
    <property type="project" value="UniProtKB-KW"/>
</dbReference>
<dbReference type="Gene3D" id="3.60.10.10">
    <property type="entry name" value="Endonuclease/exonuclease/phosphatase"/>
    <property type="match status" value="1"/>
</dbReference>
<protein>
    <submittedName>
        <fullName evidence="1">Metal-dependent hydrolase, endonuclease/exonuclease/phosphatase family</fullName>
    </submittedName>
</protein>
<keyword evidence="1" id="KW-0255">Endonuclease</keyword>
<accession>A0A1I2KGA2</accession>
<dbReference type="AlphaFoldDB" id="A0A1I2KGA2"/>
<name>A0A1I2KGA2_9FLAO</name>
<organism evidence="1 2">
    <name type="scientific">Salegentibacter agarivorans</name>
    <dbReference type="NCBI Taxonomy" id="345907"/>
    <lineage>
        <taxon>Bacteria</taxon>
        <taxon>Pseudomonadati</taxon>
        <taxon>Bacteroidota</taxon>
        <taxon>Flavobacteriia</taxon>
        <taxon>Flavobacteriales</taxon>
        <taxon>Flavobacteriaceae</taxon>
        <taxon>Salegentibacter</taxon>
    </lineage>
</organism>
<sequence>MKIATFNIQNLFHRDRSFLEKPFNKNKKEWEMEVDQLLEKPFKSIQDNDRIRELACLVGIDKCNQLPYAVLRRKASFLFLKGKNYSKELKASELTNWNGWIALQNFPIDPKAVENKARVIADVNPDILVLQEIEDRASLDEFNNEFLPRFGCNPFEQSFVVQGNDMRGQEIGILSRNGFKIESVRNHIYDLNINKNTLFCKDLVEYKILTANGNTIWILATHLQEQTIYKEHSDTIRKVQTEKIAEVYHKLYAEDKKHIAVMGTLNTVSYCNSLAPLLQRANLKEVTKHPSFNVDYDKGKDAGYYSLGAYRLGVNIKQKDYLLLSPELFDKVKNSGLNRKGIWPDKRPMWTVYPGINCKAHSASEHPAIWVDLSW</sequence>
<keyword evidence="1" id="KW-0540">Nuclease</keyword>
<dbReference type="RefSeq" id="WP_093302877.1">
    <property type="nucleotide sequence ID" value="NZ_FOOH01000003.1"/>
</dbReference>
<evidence type="ECO:0000313" key="2">
    <source>
        <dbReference type="Proteomes" id="UP000199116"/>
    </source>
</evidence>
<proteinExistence type="predicted"/>
<keyword evidence="2" id="KW-1185">Reference proteome</keyword>
<gene>
    <name evidence="1" type="ORF">SAMN04488033_103126</name>
</gene>
<dbReference type="GO" id="GO:0004527">
    <property type="term" value="F:exonuclease activity"/>
    <property type="evidence" value="ECO:0007669"/>
    <property type="project" value="UniProtKB-KW"/>
</dbReference>
<dbReference type="EMBL" id="FOOH01000003">
    <property type="protein sequence ID" value="SFF66055.1"/>
    <property type="molecule type" value="Genomic_DNA"/>
</dbReference>
<reference evidence="2" key="1">
    <citation type="submission" date="2016-10" db="EMBL/GenBank/DDBJ databases">
        <authorList>
            <person name="Varghese N."/>
            <person name="Submissions S."/>
        </authorList>
    </citation>
    <scope>NUCLEOTIDE SEQUENCE [LARGE SCALE GENOMIC DNA]</scope>
    <source>
        <strain evidence="2">DSM 23515</strain>
    </source>
</reference>
<evidence type="ECO:0000313" key="1">
    <source>
        <dbReference type="EMBL" id="SFF66055.1"/>
    </source>
</evidence>